<evidence type="ECO:0000256" key="5">
    <source>
        <dbReference type="ARBA" id="ARBA00022777"/>
    </source>
</evidence>
<sequence length="303" mass="33208">MKLSFKTPAKINLGLHISHKRKDGYHELETLLQMVSLFDSIELETRAHGIELECDTPGIPNDHSNLVVKAAQLLLDTLPPKNKPGVRIRLEKNIPSGAGLGGGSGNAAGVLMGLNVLWGLQLTRQKLALLGAKLGADVPFFLTAPTAFGQGRGDEMSPVQAVGKFDILLVYPNFPIATPWVYQNLNLKLTNPQNNISILKKFLSESQVGKLGEHLFNDLEPVVIERYPEIQSIKDDLFNLGAKGSLLSGSGSTVFAIFDDPECAKNAYVNYNKENRGVYLTKTVSCFSEFWPDEMLNDAECLN</sequence>
<keyword evidence="6" id="KW-0067">ATP-binding</keyword>
<organism evidence="10">
    <name type="scientific">hydrothermal vent metagenome</name>
    <dbReference type="NCBI Taxonomy" id="652676"/>
    <lineage>
        <taxon>unclassified sequences</taxon>
        <taxon>metagenomes</taxon>
        <taxon>ecological metagenomes</taxon>
    </lineage>
</organism>
<dbReference type="PANTHER" id="PTHR43527">
    <property type="entry name" value="4-DIPHOSPHOCYTIDYL-2-C-METHYL-D-ERYTHRITOL KINASE, CHLOROPLASTIC"/>
    <property type="match status" value="1"/>
</dbReference>
<keyword evidence="5 10" id="KW-0418">Kinase</keyword>
<dbReference type="InterPro" id="IPR006204">
    <property type="entry name" value="GHMP_kinase_N_dom"/>
</dbReference>
<dbReference type="Gene3D" id="3.30.230.10">
    <property type="match status" value="1"/>
</dbReference>
<reference evidence="10" key="1">
    <citation type="submission" date="2018-06" db="EMBL/GenBank/DDBJ databases">
        <authorList>
            <person name="Zhirakovskaya E."/>
        </authorList>
    </citation>
    <scope>NUCLEOTIDE SEQUENCE</scope>
</reference>
<dbReference type="GO" id="GO:0016114">
    <property type="term" value="P:terpenoid biosynthetic process"/>
    <property type="evidence" value="ECO:0007669"/>
    <property type="project" value="InterPro"/>
</dbReference>
<dbReference type="GO" id="GO:0050515">
    <property type="term" value="F:4-(cytidine 5'-diphospho)-2-C-methyl-D-erythritol kinase activity"/>
    <property type="evidence" value="ECO:0007669"/>
    <property type="project" value="UniProtKB-EC"/>
</dbReference>
<feature type="domain" description="GHMP kinase C-terminal" evidence="9">
    <location>
        <begin position="205"/>
        <end position="273"/>
    </location>
</feature>
<dbReference type="InterPro" id="IPR014721">
    <property type="entry name" value="Ribsml_uS5_D2-typ_fold_subgr"/>
</dbReference>
<dbReference type="PIRSF" id="PIRSF010376">
    <property type="entry name" value="IspE"/>
    <property type="match status" value="1"/>
</dbReference>
<dbReference type="InterPro" id="IPR004424">
    <property type="entry name" value="IspE"/>
</dbReference>
<dbReference type="AlphaFoldDB" id="A0A3B1CVP0"/>
<dbReference type="PANTHER" id="PTHR43527:SF2">
    <property type="entry name" value="4-DIPHOSPHOCYTIDYL-2-C-METHYL-D-ERYTHRITOL KINASE, CHLOROPLASTIC"/>
    <property type="match status" value="1"/>
</dbReference>
<dbReference type="EC" id="2.7.1.148" evidence="2"/>
<name>A0A3B1CVP0_9ZZZZ</name>
<comment type="similarity">
    <text evidence="1">Belongs to the GHMP kinase family. IspE subfamily.</text>
</comment>
<keyword evidence="4" id="KW-0547">Nucleotide-binding</keyword>
<gene>
    <name evidence="10" type="ORF">MNBD_NITROSPINAE05-981</name>
</gene>
<evidence type="ECO:0000313" key="10">
    <source>
        <dbReference type="EMBL" id="VAX26720.1"/>
    </source>
</evidence>
<dbReference type="EMBL" id="UOGG01000010">
    <property type="protein sequence ID" value="VAX26720.1"/>
    <property type="molecule type" value="Genomic_DNA"/>
</dbReference>
<proteinExistence type="inferred from homology"/>
<dbReference type="Pfam" id="PF08544">
    <property type="entry name" value="GHMP_kinases_C"/>
    <property type="match status" value="1"/>
</dbReference>
<dbReference type="Pfam" id="PF00288">
    <property type="entry name" value="GHMP_kinases_N"/>
    <property type="match status" value="1"/>
</dbReference>
<evidence type="ECO:0000256" key="6">
    <source>
        <dbReference type="ARBA" id="ARBA00022840"/>
    </source>
</evidence>
<evidence type="ECO:0000259" key="8">
    <source>
        <dbReference type="Pfam" id="PF00288"/>
    </source>
</evidence>
<keyword evidence="3 10" id="KW-0808">Transferase</keyword>
<dbReference type="SUPFAM" id="SSF54211">
    <property type="entry name" value="Ribosomal protein S5 domain 2-like"/>
    <property type="match status" value="1"/>
</dbReference>
<evidence type="ECO:0000256" key="3">
    <source>
        <dbReference type="ARBA" id="ARBA00022679"/>
    </source>
</evidence>
<dbReference type="HAMAP" id="MF_00061">
    <property type="entry name" value="IspE"/>
    <property type="match status" value="1"/>
</dbReference>
<accession>A0A3B1CVP0</accession>
<dbReference type="GO" id="GO:0005524">
    <property type="term" value="F:ATP binding"/>
    <property type="evidence" value="ECO:0007669"/>
    <property type="project" value="UniProtKB-KW"/>
</dbReference>
<evidence type="ECO:0000256" key="2">
    <source>
        <dbReference type="ARBA" id="ARBA00012052"/>
    </source>
</evidence>
<evidence type="ECO:0000256" key="7">
    <source>
        <dbReference type="ARBA" id="ARBA00032554"/>
    </source>
</evidence>
<evidence type="ECO:0000256" key="4">
    <source>
        <dbReference type="ARBA" id="ARBA00022741"/>
    </source>
</evidence>
<dbReference type="Gene3D" id="3.30.70.890">
    <property type="entry name" value="GHMP kinase, C-terminal domain"/>
    <property type="match status" value="1"/>
</dbReference>
<evidence type="ECO:0000259" key="9">
    <source>
        <dbReference type="Pfam" id="PF08544"/>
    </source>
</evidence>
<dbReference type="SUPFAM" id="SSF55060">
    <property type="entry name" value="GHMP Kinase, C-terminal domain"/>
    <property type="match status" value="1"/>
</dbReference>
<dbReference type="InterPro" id="IPR013750">
    <property type="entry name" value="GHMP_kinase_C_dom"/>
</dbReference>
<dbReference type="InterPro" id="IPR036554">
    <property type="entry name" value="GHMP_kinase_C_sf"/>
</dbReference>
<evidence type="ECO:0000256" key="1">
    <source>
        <dbReference type="ARBA" id="ARBA00009684"/>
    </source>
</evidence>
<dbReference type="NCBIfam" id="TIGR00154">
    <property type="entry name" value="ispE"/>
    <property type="match status" value="1"/>
</dbReference>
<feature type="domain" description="GHMP kinase N-terminal" evidence="8">
    <location>
        <begin position="65"/>
        <end position="142"/>
    </location>
</feature>
<dbReference type="InterPro" id="IPR020568">
    <property type="entry name" value="Ribosomal_Su5_D2-typ_SF"/>
</dbReference>
<protein>
    <recommendedName>
        <fullName evidence="2">4-(cytidine 5'-diphospho)-2-C-methyl-D-erythritol kinase</fullName>
        <ecNumber evidence="2">2.7.1.148</ecNumber>
    </recommendedName>
    <alternativeName>
        <fullName evidence="7">4-(cytidine-5'-diphospho)-2-C-methyl-D-erythritol kinase</fullName>
    </alternativeName>
</protein>